<dbReference type="PROSITE" id="PS50026">
    <property type="entry name" value="EGF_3"/>
    <property type="match status" value="1"/>
</dbReference>
<reference evidence="15" key="1">
    <citation type="submission" date="2025-08" db="UniProtKB">
        <authorList>
            <consortium name="RefSeq"/>
        </authorList>
    </citation>
    <scope>IDENTIFICATION</scope>
</reference>
<proteinExistence type="predicted"/>
<evidence type="ECO:0000256" key="8">
    <source>
        <dbReference type="PROSITE-ProRule" id="PRU00076"/>
    </source>
</evidence>
<gene>
    <name evidence="15" type="primary">LOC101586801</name>
</gene>
<dbReference type="GO" id="GO:0007339">
    <property type="term" value="P:binding of sperm to zona pellucida"/>
    <property type="evidence" value="ECO:0007669"/>
    <property type="project" value="TreeGrafter"/>
</dbReference>
<dbReference type="GO" id="GO:0004222">
    <property type="term" value="F:metalloendopeptidase activity"/>
    <property type="evidence" value="ECO:0007669"/>
    <property type="project" value="InterPro"/>
</dbReference>
<dbReference type="InParanoid" id="A0A6P3FWX5"/>
<dbReference type="AlphaFoldDB" id="A0A6P3FWX5"/>
<dbReference type="PROSITE" id="PS00427">
    <property type="entry name" value="DISINTEGRIN_1"/>
    <property type="match status" value="1"/>
</dbReference>
<dbReference type="PROSITE" id="PS50215">
    <property type="entry name" value="ADAM_MEPRO"/>
    <property type="match status" value="1"/>
</dbReference>
<keyword evidence="3 10" id="KW-0812">Transmembrane</keyword>
<evidence type="ECO:0000256" key="10">
    <source>
        <dbReference type="SAM" id="Phobius"/>
    </source>
</evidence>
<dbReference type="GO" id="GO:1990913">
    <property type="term" value="C:sperm head plasma membrane"/>
    <property type="evidence" value="ECO:0007669"/>
    <property type="project" value="TreeGrafter"/>
</dbReference>
<dbReference type="Proteomes" id="UP000515203">
    <property type="component" value="Unplaced"/>
</dbReference>
<keyword evidence="4 10" id="KW-1133">Transmembrane helix</keyword>
<dbReference type="PANTHER" id="PTHR11905">
    <property type="entry name" value="ADAM A DISINTEGRIN AND METALLOPROTEASE DOMAIN"/>
    <property type="match status" value="1"/>
</dbReference>
<dbReference type="GeneID" id="101586801"/>
<dbReference type="OrthoDB" id="5951731at2759"/>
<organism evidence="14 15">
    <name type="scientific">Octodon degus</name>
    <name type="common">Degu</name>
    <name type="synonym">Sciurus degus</name>
    <dbReference type="NCBI Taxonomy" id="10160"/>
    <lineage>
        <taxon>Eukaryota</taxon>
        <taxon>Metazoa</taxon>
        <taxon>Chordata</taxon>
        <taxon>Craniata</taxon>
        <taxon>Vertebrata</taxon>
        <taxon>Euteleostomi</taxon>
        <taxon>Mammalia</taxon>
        <taxon>Eutheria</taxon>
        <taxon>Euarchontoglires</taxon>
        <taxon>Glires</taxon>
        <taxon>Rodentia</taxon>
        <taxon>Hystricomorpha</taxon>
        <taxon>Octodontidae</taxon>
        <taxon>Octodon</taxon>
    </lineage>
</organism>
<feature type="non-terminal residue" evidence="15">
    <location>
        <position position="1"/>
    </location>
</feature>
<evidence type="ECO:0000259" key="12">
    <source>
        <dbReference type="PROSITE" id="PS50214"/>
    </source>
</evidence>
<feature type="disulfide bond" evidence="8">
    <location>
        <begin position="329"/>
        <end position="338"/>
    </location>
</feature>
<dbReference type="PROSITE" id="PS01186">
    <property type="entry name" value="EGF_2"/>
    <property type="match status" value="1"/>
</dbReference>
<keyword evidence="14" id="KW-1185">Reference proteome</keyword>
<evidence type="ECO:0000256" key="1">
    <source>
        <dbReference type="ARBA" id="ARBA00004167"/>
    </source>
</evidence>
<evidence type="ECO:0000256" key="6">
    <source>
        <dbReference type="ARBA" id="ARBA00023157"/>
    </source>
</evidence>
<evidence type="ECO:0000256" key="5">
    <source>
        <dbReference type="ARBA" id="ARBA00023136"/>
    </source>
</evidence>
<comment type="subcellular location">
    <subcellularLocation>
        <location evidence="1">Membrane</location>
        <topology evidence="1">Single-pass membrane protein</topology>
    </subcellularLocation>
</comment>
<feature type="binding site" evidence="9">
    <location>
        <position position="16"/>
    </location>
    <ligand>
        <name>Zn(2+)</name>
        <dbReference type="ChEBI" id="CHEBI:29105"/>
        <note>catalytic</note>
    </ligand>
</feature>
<dbReference type="Gene3D" id="3.40.390.10">
    <property type="entry name" value="Collagenase (Catalytic Domain)"/>
    <property type="match status" value="1"/>
</dbReference>
<dbReference type="Gene3D" id="4.10.70.10">
    <property type="entry name" value="Disintegrin domain"/>
    <property type="match status" value="1"/>
</dbReference>
<dbReference type="Pfam" id="PF01421">
    <property type="entry name" value="Reprolysin"/>
    <property type="match status" value="1"/>
</dbReference>
<evidence type="ECO:0000256" key="2">
    <source>
        <dbReference type="ARBA" id="ARBA00022536"/>
    </source>
</evidence>
<dbReference type="PROSITE" id="PS50214">
    <property type="entry name" value="DISINTEGRIN_2"/>
    <property type="match status" value="1"/>
</dbReference>
<evidence type="ECO:0000256" key="7">
    <source>
        <dbReference type="PROSITE-ProRule" id="PRU00068"/>
    </source>
</evidence>
<dbReference type="InterPro" id="IPR000742">
    <property type="entry name" value="EGF"/>
</dbReference>
<evidence type="ECO:0000256" key="9">
    <source>
        <dbReference type="PROSITE-ProRule" id="PRU00276"/>
    </source>
</evidence>
<keyword evidence="6 8" id="KW-1015">Disulfide bond</keyword>
<evidence type="ECO:0000313" key="15">
    <source>
        <dbReference type="RefSeq" id="XP_004648816.1"/>
    </source>
</evidence>
<feature type="domain" description="Peptidase M12B" evidence="13">
    <location>
        <begin position="1"/>
        <end position="71"/>
    </location>
</feature>
<dbReference type="InterPro" id="IPR018358">
    <property type="entry name" value="Disintegrin_CS"/>
</dbReference>
<keyword evidence="9" id="KW-0862">Zinc</keyword>
<feature type="transmembrane region" description="Helical" evidence="10">
    <location>
        <begin position="390"/>
        <end position="411"/>
    </location>
</feature>
<evidence type="ECO:0000259" key="13">
    <source>
        <dbReference type="PROSITE" id="PS50215"/>
    </source>
</evidence>
<dbReference type="GO" id="GO:0006508">
    <property type="term" value="P:proteolysis"/>
    <property type="evidence" value="ECO:0007669"/>
    <property type="project" value="InterPro"/>
</dbReference>
<dbReference type="PANTHER" id="PTHR11905:SF120">
    <property type="entry name" value="DISINTEGRIN AND METALLOPROTEINASE DOMAIN-CONTAINING PROTEIN 1A"/>
    <property type="match status" value="1"/>
</dbReference>
<dbReference type="RefSeq" id="XP_004648816.1">
    <property type="nucleotide sequence ID" value="XM_004648759.1"/>
</dbReference>
<dbReference type="InterPro" id="IPR024079">
    <property type="entry name" value="MetalloPept_cat_dom_sf"/>
</dbReference>
<feature type="domain" description="Disintegrin" evidence="12">
    <location>
        <begin position="80"/>
        <end position="164"/>
    </location>
</feature>
<evidence type="ECO:0000259" key="11">
    <source>
        <dbReference type="PROSITE" id="PS50026"/>
    </source>
</evidence>
<evidence type="ECO:0000256" key="3">
    <source>
        <dbReference type="ARBA" id="ARBA00022692"/>
    </source>
</evidence>
<dbReference type="InterPro" id="IPR001762">
    <property type="entry name" value="Disintegrin_dom"/>
</dbReference>
<dbReference type="FunFam" id="4.10.70.10:FF:000001">
    <property type="entry name" value="Disintegrin and metalloproteinase domain-containing protein 22"/>
    <property type="match status" value="1"/>
</dbReference>
<keyword evidence="5 10" id="KW-0472">Membrane</keyword>
<name>A0A6P3FWX5_OCTDE</name>
<dbReference type="InterPro" id="IPR006586">
    <property type="entry name" value="ADAM_Cys-rich"/>
</dbReference>
<dbReference type="GO" id="GO:0009897">
    <property type="term" value="C:external side of plasma membrane"/>
    <property type="evidence" value="ECO:0007669"/>
    <property type="project" value="TreeGrafter"/>
</dbReference>
<dbReference type="Pfam" id="PF08516">
    <property type="entry name" value="ADAM_CR"/>
    <property type="match status" value="1"/>
</dbReference>
<accession>A0A6P3FWX5</accession>
<feature type="active site" evidence="9">
    <location>
        <position position="13"/>
    </location>
</feature>
<feature type="binding site" evidence="9">
    <location>
        <position position="22"/>
    </location>
    <ligand>
        <name>Zn(2+)</name>
        <dbReference type="ChEBI" id="CHEBI:29105"/>
        <note>catalytic</note>
    </ligand>
</feature>
<dbReference type="InterPro" id="IPR001590">
    <property type="entry name" value="Peptidase_M12B"/>
</dbReference>
<protein>
    <submittedName>
        <fullName evidence="15">Disintegrin and metalloproteinase domain-containing protein 1a-like</fullName>
    </submittedName>
</protein>
<feature type="disulfide bond" evidence="7">
    <location>
        <begin position="136"/>
        <end position="156"/>
    </location>
</feature>
<dbReference type="PRINTS" id="PR00289">
    <property type="entry name" value="DISINTEGRIN"/>
</dbReference>
<evidence type="ECO:0000313" key="14">
    <source>
        <dbReference type="Proteomes" id="UP000515203"/>
    </source>
</evidence>
<dbReference type="InterPro" id="IPR036436">
    <property type="entry name" value="Disintegrin_dom_sf"/>
</dbReference>
<feature type="domain" description="EGF-like" evidence="11">
    <location>
        <begin position="305"/>
        <end position="339"/>
    </location>
</feature>
<dbReference type="SUPFAM" id="SSF55486">
    <property type="entry name" value="Metalloproteases ('zincins'), catalytic domain"/>
    <property type="match status" value="1"/>
</dbReference>
<dbReference type="SMART" id="SM00608">
    <property type="entry name" value="ACR"/>
    <property type="match status" value="1"/>
</dbReference>
<dbReference type="Pfam" id="PF00200">
    <property type="entry name" value="Disintegrin"/>
    <property type="match status" value="1"/>
</dbReference>
<keyword evidence="2 8" id="KW-0245">EGF-like domain</keyword>
<keyword evidence="9" id="KW-0479">Metal-binding</keyword>
<comment type="caution">
    <text evidence="8">Lacks conserved residue(s) required for the propagation of feature annotation.</text>
</comment>
<evidence type="ECO:0000256" key="4">
    <source>
        <dbReference type="ARBA" id="ARBA00022989"/>
    </source>
</evidence>
<dbReference type="InterPro" id="IPR013111">
    <property type="entry name" value="EGF_extracell"/>
</dbReference>
<dbReference type="GO" id="GO:0046872">
    <property type="term" value="F:metal ion binding"/>
    <property type="evidence" value="ECO:0007669"/>
    <property type="project" value="UniProtKB-KW"/>
</dbReference>
<sequence length="441" mass="48948">EDALLSAALMAHELGHNLGVQHDHSACVCRDKHFCLMQENITKESAFSNCSSDYFYHFLHEHRGACLFNKPQPKGRRRRDANCGNGVVEELEQCDCGSACDSDPCCEPTCTLKPYAECSQGLCCDNCNFKERGDVCRFAHDECDLSEYCDGTSEECPADSYKEDGTLCNRIYYCFGGECRDPDRQCLNLFGSPARSAPEGCYLSINGEGHRFGNCGRPTKDNQEYIRCHGNDIFCGKLVCTDVTVLPPLLPYFTLIQVAHGDDWCWSLDAYNTTGISEGGNVENGTYCAINKVCKDYSCTDQNVFHYDCDPKILCHGNGICNNLRHCHCDSGFSPPDCTNPGYGGSLDSGPVTKPLNKIPFQEEIIKHIVTSDEAPRGGEKDQNQSIDKMLYIFLLFLLILFLALTIAAIFRSREELSMCSAGDLEENPEVIVPEQSAGER</sequence>
<dbReference type="SMART" id="SM00050">
    <property type="entry name" value="DISIN"/>
    <property type="match status" value="1"/>
</dbReference>
<dbReference type="Pfam" id="PF07974">
    <property type="entry name" value="EGF_2"/>
    <property type="match status" value="1"/>
</dbReference>
<dbReference type="SUPFAM" id="SSF57552">
    <property type="entry name" value="Blood coagulation inhibitor (disintegrin)"/>
    <property type="match status" value="1"/>
</dbReference>
<feature type="binding site" evidence="9">
    <location>
        <position position="12"/>
    </location>
    <ligand>
        <name>Zn(2+)</name>
        <dbReference type="ChEBI" id="CHEBI:29105"/>
        <note>catalytic</note>
    </ligand>
</feature>
<dbReference type="GO" id="GO:0008584">
    <property type="term" value="P:male gonad development"/>
    <property type="evidence" value="ECO:0007669"/>
    <property type="project" value="TreeGrafter"/>
</dbReference>